<reference evidence="7 8" key="1">
    <citation type="submission" date="2017-11" db="EMBL/GenBank/DDBJ databases">
        <title>Isolation and Characterization of Family Methanocellaceae Species from Potential Methane Hydrate Area Offshore Southwestern Taiwan.</title>
        <authorList>
            <person name="Zhang W.-L."/>
            <person name="Chen W.-C."/>
            <person name="Lai M.-C."/>
            <person name="Chen S.-C."/>
        </authorList>
    </citation>
    <scope>NUCLEOTIDE SEQUENCE [LARGE SCALE GENOMIC DNA]</scope>
    <source>
        <strain evidence="7 8">CWC-04</strain>
    </source>
</reference>
<dbReference type="EMBL" id="PGCK01000001">
    <property type="protein sequence ID" value="MCD1293600.1"/>
    <property type="molecule type" value="Genomic_DNA"/>
</dbReference>
<sequence length="145" mass="15435">MELGLLIIVIGALMLIAEALMPGYFIVVPGTILVIIGGLLIISPGLVTSPLGIILLILITVFVSGITISFYKRLAPGQIPSTTSMDTLVGKKGKVIRDVEPNTIDGKVKIDEQIWSATSDYKISSGENVVVTKTSGVHVFVSKER</sequence>
<keyword evidence="3 5" id="KW-1133">Transmembrane helix</keyword>
<dbReference type="Proteomes" id="UP001320159">
    <property type="component" value="Unassembled WGS sequence"/>
</dbReference>
<organism evidence="7 8">
    <name type="scientific">Methanooceanicella nereidis</name>
    <dbReference type="NCBI Taxonomy" id="2052831"/>
    <lineage>
        <taxon>Archaea</taxon>
        <taxon>Methanobacteriati</taxon>
        <taxon>Methanobacteriota</taxon>
        <taxon>Stenosarchaea group</taxon>
        <taxon>Methanomicrobia</taxon>
        <taxon>Methanocellales</taxon>
        <taxon>Methanocellaceae</taxon>
        <taxon>Methanooceanicella</taxon>
    </lineage>
</organism>
<dbReference type="Gene3D" id="2.40.50.140">
    <property type="entry name" value="Nucleic acid-binding proteins"/>
    <property type="match status" value="1"/>
</dbReference>
<dbReference type="InterPro" id="IPR002810">
    <property type="entry name" value="NfeD-like_C"/>
</dbReference>
<proteinExistence type="predicted"/>
<feature type="domain" description="NfeD-like C-terminal" evidence="6">
    <location>
        <begin position="86"/>
        <end position="143"/>
    </location>
</feature>
<dbReference type="InterPro" id="IPR012340">
    <property type="entry name" value="NA-bd_OB-fold"/>
</dbReference>
<evidence type="ECO:0000256" key="2">
    <source>
        <dbReference type="ARBA" id="ARBA00022692"/>
    </source>
</evidence>
<dbReference type="Pfam" id="PF01957">
    <property type="entry name" value="NfeD"/>
    <property type="match status" value="1"/>
</dbReference>
<feature type="transmembrane region" description="Helical" evidence="5">
    <location>
        <begin position="27"/>
        <end position="46"/>
    </location>
</feature>
<dbReference type="PANTHER" id="PTHR33507:SF4">
    <property type="entry name" value="NODULATION COMPETITIVENESS PROTEIN NFED"/>
    <property type="match status" value="1"/>
</dbReference>
<comment type="caution">
    <text evidence="7">The sequence shown here is derived from an EMBL/GenBank/DDBJ whole genome shotgun (WGS) entry which is preliminary data.</text>
</comment>
<keyword evidence="8" id="KW-1185">Reference proteome</keyword>
<dbReference type="SUPFAM" id="SSF141322">
    <property type="entry name" value="NfeD domain-like"/>
    <property type="match status" value="1"/>
</dbReference>
<keyword evidence="4 5" id="KW-0472">Membrane</keyword>
<evidence type="ECO:0000313" key="7">
    <source>
        <dbReference type="EMBL" id="MCD1293600.1"/>
    </source>
</evidence>
<evidence type="ECO:0000259" key="6">
    <source>
        <dbReference type="Pfam" id="PF01957"/>
    </source>
</evidence>
<evidence type="ECO:0000256" key="3">
    <source>
        <dbReference type="ARBA" id="ARBA00022989"/>
    </source>
</evidence>
<evidence type="ECO:0000313" key="8">
    <source>
        <dbReference type="Proteomes" id="UP001320159"/>
    </source>
</evidence>
<gene>
    <name evidence="7" type="ORF">CUJ83_01130</name>
</gene>
<evidence type="ECO:0000256" key="5">
    <source>
        <dbReference type="SAM" id="Phobius"/>
    </source>
</evidence>
<dbReference type="InterPro" id="IPR052165">
    <property type="entry name" value="Membrane_assoc_protease"/>
</dbReference>
<dbReference type="GO" id="GO:0016020">
    <property type="term" value="C:membrane"/>
    <property type="evidence" value="ECO:0007669"/>
    <property type="project" value="UniProtKB-SubCell"/>
</dbReference>
<name>A0AAP2RBJ4_9EURY</name>
<dbReference type="AlphaFoldDB" id="A0AAP2RBJ4"/>
<dbReference type="RefSeq" id="WP_230739635.1">
    <property type="nucleotide sequence ID" value="NZ_PGCK01000001.1"/>
</dbReference>
<keyword evidence="2 5" id="KW-0812">Transmembrane</keyword>
<accession>A0AAP2RBJ4</accession>
<evidence type="ECO:0000256" key="4">
    <source>
        <dbReference type="ARBA" id="ARBA00023136"/>
    </source>
</evidence>
<comment type="subcellular location">
    <subcellularLocation>
        <location evidence="1">Membrane</location>
        <topology evidence="1">Multi-pass membrane protein</topology>
    </subcellularLocation>
</comment>
<dbReference type="PANTHER" id="PTHR33507">
    <property type="entry name" value="INNER MEMBRANE PROTEIN YBBJ"/>
    <property type="match status" value="1"/>
</dbReference>
<evidence type="ECO:0000256" key="1">
    <source>
        <dbReference type="ARBA" id="ARBA00004141"/>
    </source>
</evidence>
<protein>
    <submittedName>
        <fullName evidence="7">NfeD family protein</fullName>
    </submittedName>
</protein>